<dbReference type="HOGENOM" id="CLU_132794_1_0_1"/>
<dbReference type="AlphaFoldDB" id="U9TLH5"/>
<name>U9TLH5_RHIID</name>
<evidence type="ECO:0000313" key="1">
    <source>
        <dbReference type="EMBL" id="ESA07143.1"/>
    </source>
</evidence>
<dbReference type="EMBL" id="KI290697">
    <property type="protein sequence ID" value="ESA07143.1"/>
    <property type="molecule type" value="Genomic_DNA"/>
</dbReference>
<organism evidence="1">
    <name type="scientific">Rhizophagus irregularis (strain DAOM 181602 / DAOM 197198 / MUCL 43194)</name>
    <name type="common">Arbuscular mycorrhizal fungus</name>
    <name type="synonym">Glomus intraradices</name>
    <dbReference type="NCBI Taxonomy" id="747089"/>
    <lineage>
        <taxon>Eukaryota</taxon>
        <taxon>Fungi</taxon>
        <taxon>Fungi incertae sedis</taxon>
        <taxon>Mucoromycota</taxon>
        <taxon>Glomeromycotina</taxon>
        <taxon>Glomeromycetes</taxon>
        <taxon>Glomerales</taxon>
        <taxon>Glomeraceae</taxon>
        <taxon>Rhizophagus</taxon>
    </lineage>
</organism>
<proteinExistence type="predicted"/>
<gene>
    <name evidence="1" type="ORF">GLOINDRAFT_33259</name>
</gene>
<reference evidence="1" key="1">
    <citation type="submission" date="2013-07" db="EMBL/GenBank/DDBJ databases">
        <title>The genome of an arbuscular mycorrhizal fungus provides insights into the evolution of the oldest plant symbiosis.</title>
        <authorList>
            <consortium name="DOE Joint Genome Institute"/>
            <person name="Tisserant E."/>
            <person name="Malbreil M."/>
            <person name="Kuo A."/>
            <person name="Kohler A."/>
            <person name="Symeonidi A."/>
            <person name="Balestrini R."/>
            <person name="Charron P."/>
            <person name="Duensing N."/>
            <person name="Frei-dit-Frey N."/>
            <person name="Gianinazzi-Pearson V."/>
            <person name="Gilbert B."/>
            <person name="Handa Y."/>
            <person name="Hijri M."/>
            <person name="Kaul R."/>
            <person name="Kawaguchi M."/>
            <person name="Krajinski F."/>
            <person name="Lammers P."/>
            <person name="Lapierre D."/>
            <person name="Masclaux F.G."/>
            <person name="Murat C."/>
            <person name="Morin E."/>
            <person name="Ndikumana S."/>
            <person name="Pagni M."/>
            <person name="Petitpierre D."/>
            <person name="Requena N."/>
            <person name="Rosikiewicz P."/>
            <person name="Riley R."/>
            <person name="Saito K."/>
            <person name="San Clemente H."/>
            <person name="Shapiro H."/>
            <person name="van Tuinen D."/>
            <person name="Becard G."/>
            <person name="Bonfante P."/>
            <person name="Paszkowski U."/>
            <person name="Shachar-Hill Y."/>
            <person name="Young J.P."/>
            <person name="Sanders I.R."/>
            <person name="Henrissat B."/>
            <person name="Rensing S.A."/>
            <person name="Grigoriev I.V."/>
            <person name="Corradi N."/>
            <person name="Roux C."/>
            <person name="Martin F."/>
        </authorList>
    </citation>
    <scope>NUCLEOTIDE SEQUENCE</scope>
    <source>
        <strain evidence="1">DAOM 197198</strain>
    </source>
</reference>
<protein>
    <submittedName>
        <fullName evidence="1">Uncharacterized protein</fullName>
    </submittedName>
</protein>
<sequence>MRNISEDIHQCRRVFNISEENVVYKVSKDDQIIEKLIYLFKNADKEDIELEEMDDSNESFIISINTAINSLKTVHIFLLQQDNAKEYIKLIEKIEKIFKVKKINLMRQTDFNVYFY</sequence>
<accession>U9TLH5</accession>